<sequence>KSLLMSVFIPEMGENHSEDRNSNTYRFLCPYTGQFQCKITNIVFDMKEKGEMLYRIVSWDTHLLDGLGHMQPAGPLYNIDCFEGSVSHLHLPHCEVISEEHQVELAVARFTGENLEVIKPLRVTDTHVIVAIHGLSLFGLIRKIFPARSMSAQVLLFYKPITGMQNLKQLHIHLLPRVVPVKEVQDQHMDFKHITTSSTCQLTPGRKYRPSCDHYVPQPKVTIFDCDYGPNYHPTFEVFLEADHVTVKLLDENEEEVWETHRLYLTEDKCTSLFFHLIQRVSSVMEIADCLKSKNMITDEMYSNIQAASTSHQRMRFLYDALQTTGKAGKAELYEILKEKMPHLVEDLESGPSQCFRMPRST</sequence>
<dbReference type="Pfam" id="PF00619">
    <property type="entry name" value="CARD"/>
    <property type="match status" value="1"/>
</dbReference>
<dbReference type="GO" id="GO:0045087">
    <property type="term" value="P:innate immune response"/>
    <property type="evidence" value="ECO:0007669"/>
    <property type="project" value="UniProtKB-KW"/>
</dbReference>
<name>A0A4W4GVP7_ELEEL</name>
<evidence type="ECO:0000256" key="5">
    <source>
        <dbReference type="ARBA" id="ARBA00023198"/>
    </source>
</evidence>
<dbReference type="PANTHER" id="PTHR46985">
    <property type="entry name" value="NACHT, LRR AND PYD DOMAINS-CONTAINING PROTEIN 1"/>
    <property type="match status" value="1"/>
</dbReference>
<dbReference type="PROSITE" id="PS51830">
    <property type="entry name" value="FIIND"/>
    <property type="match status" value="1"/>
</dbReference>
<protein>
    <recommendedName>
        <fullName evidence="10">FIIND domain-containing protein</fullName>
    </recommendedName>
</protein>
<reference evidence="8" key="3">
    <citation type="submission" date="2020-05" db="EMBL/GenBank/DDBJ databases">
        <title>Electrophorus electricus (electric eel) genome, fEleEle1, primary haplotype.</title>
        <authorList>
            <person name="Myers G."/>
            <person name="Meyer A."/>
            <person name="Fedrigo O."/>
            <person name="Formenti G."/>
            <person name="Rhie A."/>
            <person name="Tracey A."/>
            <person name="Sims Y."/>
            <person name="Jarvis E.D."/>
        </authorList>
    </citation>
    <scope>NUCLEOTIDE SEQUENCE [LARGE SCALE GENOMIC DNA]</scope>
</reference>
<evidence type="ECO:0000256" key="3">
    <source>
        <dbReference type="ARBA" id="ARBA00022588"/>
    </source>
</evidence>
<keyword evidence="2" id="KW-0963">Cytoplasm</keyword>
<keyword evidence="5" id="KW-0395">Inflammatory response</keyword>
<reference evidence="8" key="4">
    <citation type="submission" date="2025-08" db="UniProtKB">
        <authorList>
            <consortium name="Ensembl"/>
        </authorList>
    </citation>
    <scope>IDENTIFICATION</scope>
</reference>
<evidence type="ECO:0000256" key="1">
    <source>
        <dbReference type="ARBA" id="ARBA00004514"/>
    </source>
</evidence>
<dbReference type="Proteomes" id="UP000314983">
    <property type="component" value="Chromosome 6"/>
</dbReference>
<keyword evidence="4" id="KW-0391">Immunity</keyword>
<dbReference type="InterPro" id="IPR001315">
    <property type="entry name" value="CARD"/>
</dbReference>
<reference evidence="9" key="1">
    <citation type="journal article" date="2014" name="Science">
        <title>Nonhuman genetics. Genomic basis for the convergent evolution of electric organs.</title>
        <authorList>
            <person name="Gallant J.R."/>
            <person name="Traeger L.L."/>
            <person name="Volkening J.D."/>
            <person name="Moffett H."/>
            <person name="Chen P.H."/>
            <person name="Novina C.D."/>
            <person name="Phillips G.N.Jr."/>
            <person name="Anand R."/>
            <person name="Wells G.B."/>
            <person name="Pinch M."/>
            <person name="Guth R."/>
            <person name="Unguez G.A."/>
            <person name="Albert J.S."/>
            <person name="Zakon H.H."/>
            <person name="Samanta M.P."/>
            <person name="Sussman M.R."/>
        </authorList>
    </citation>
    <scope>NUCLEOTIDE SEQUENCE [LARGE SCALE GENOMIC DNA]</scope>
</reference>
<evidence type="ECO:0000259" key="6">
    <source>
        <dbReference type="PROSITE" id="PS50209"/>
    </source>
</evidence>
<feature type="domain" description="FIIND" evidence="7">
    <location>
        <begin position="4"/>
        <end position="286"/>
    </location>
</feature>
<evidence type="ECO:0000256" key="2">
    <source>
        <dbReference type="ARBA" id="ARBA00022490"/>
    </source>
</evidence>
<evidence type="ECO:0008006" key="10">
    <source>
        <dbReference type="Google" id="ProtNLM"/>
    </source>
</evidence>
<dbReference type="GO" id="GO:0006954">
    <property type="term" value="P:inflammatory response"/>
    <property type="evidence" value="ECO:0007669"/>
    <property type="project" value="UniProtKB-KW"/>
</dbReference>
<dbReference type="GO" id="GO:0042981">
    <property type="term" value="P:regulation of apoptotic process"/>
    <property type="evidence" value="ECO:0007669"/>
    <property type="project" value="InterPro"/>
</dbReference>
<dbReference type="InterPro" id="IPR025307">
    <property type="entry name" value="FIIND_dom"/>
</dbReference>
<feature type="domain" description="CARD" evidence="6">
    <location>
        <begin position="250"/>
        <end position="352"/>
    </location>
</feature>
<dbReference type="InterPro" id="IPR011029">
    <property type="entry name" value="DEATH-like_dom_sf"/>
</dbReference>
<dbReference type="GeneTree" id="ENSGT00730000111912"/>
<evidence type="ECO:0000259" key="7">
    <source>
        <dbReference type="PROSITE" id="PS51830"/>
    </source>
</evidence>
<dbReference type="GO" id="GO:0005829">
    <property type="term" value="C:cytosol"/>
    <property type="evidence" value="ECO:0007669"/>
    <property type="project" value="UniProtKB-SubCell"/>
</dbReference>
<reference evidence="9" key="2">
    <citation type="journal article" date="2017" name="Sci. Adv.">
        <title>A tail of two voltages: Proteomic comparison of the three electric organs of the electric eel.</title>
        <authorList>
            <person name="Traeger L.L."/>
            <person name="Sabat G."/>
            <person name="Barrett-Wilt G.A."/>
            <person name="Wells G.B."/>
            <person name="Sussman M.R."/>
        </authorList>
    </citation>
    <scope>NUCLEOTIDE SEQUENCE [LARGE SCALE GENOMIC DNA]</scope>
</reference>
<dbReference type="InterPro" id="IPR033516">
    <property type="entry name" value="CARD8/ASC/NALP1_CARD"/>
</dbReference>
<proteinExistence type="predicted"/>
<dbReference type="Ensembl" id="ENSEEET00000043338.2">
    <property type="protein sequence ID" value="ENSEEEP00000042850.2"/>
    <property type="gene ID" value="ENSEEEG00000020214.2"/>
</dbReference>
<keyword evidence="3" id="KW-0399">Innate immunity</keyword>
<gene>
    <name evidence="8" type="primary">LOC113591426</name>
</gene>
<comment type="subcellular location">
    <subcellularLocation>
        <location evidence="1">Cytoplasm</location>
        <location evidence="1">Cytosol</location>
    </subcellularLocation>
</comment>
<organism evidence="8 9">
    <name type="scientific">Electrophorus electricus</name>
    <name type="common">Electric eel</name>
    <name type="synonym">Gymnotus electricus</name>
    <dbReference type="NCBI Taxonomy" id="8005"/>
    <lineage>
        <taxon>Eukaryota</taxon>
        <taxon>Metazoa</taxon>
        <taxon>Chordata</taxon>
        <taxon>Craniata</taxon>
        <taxon>Vertebrata</taxon>
        <taxon>Euteleostomi</taxon>
        <taxon>Actinopterygii</taxon>
        <taxon>Neopterygii</taxon>
        <taxon>Teleostei</taxon>
        <taxon>Ostariophysi</taxon>
        <taxon>Gymnotiformes</taxon>
        <taxon>Gymnotoidei</taxon>
        <taxon>Gymnotidae</taxon>
        <taxon>Electrophorus</taxon>
    </lineage>
</organism>
<reference evidence="8" key="5">
    <citation type="submission" date="2025-09" db="UniProtKB">
        <authorList>
            <consortium name="Ensembl"/>
        </authorList>
    </citation>
    <scope>IDENTIFICATION</scope>
</reference>
<dbReference type="SUPFAM" id="SSF47986">
    <property type="entry name" value="DEATH domain"/>
    <property type="match status" value="1"/>
</dbReference>
<dbReference type="CDD" id="cd08330">
    <property type="entry name" value="CARD_ASC_NALP1"/>
    <property type="match status" value="1"/>
</dbReference>
<dbReference type="PROSITE" id="PS50209">
    <property type="entry name" value="CARD"/>
    <property type="match status" value="1"/>
</dbReference>
<dbReference type="AlphaFoldDB" id="A0A4W4GVP7"/>
<dbReference type="STRING" id="8005.ENSEEEP00000042850"/>
<dbReference type="Pfam" id="PF13553">
    <property type="entry name" value="FIIND"/>
    <property type="match status" value="1"/>
</dbReference>
<dbReference type="OMA" id="MRIPTSS"/>
<evidence type="ECO:0000313" key="8">
    <source>
        <dbReference type="Ensembl" id="ENSEEEP00000042850.2"/>
    </source>
</evidence>
<evidence type="ECO:0000313" key="9">
    <source>
        <dbReference type="Proteomes" id="UP000314983"/>
    </source>
</evidence>
<dbReference type="Gene3D" id="1.10.533.10">
    <property type="entry name" value="Death Domain, Fas"/>
    <property type="match status" value="1"/>
</dbReference>
<evidence type="ECO:0000256" key="4">
    <source>
        <dbReference type="ARBA" id="ARBA00022859"/>
    </source>
</evidence>
<dbReference type="InterPro" id="IPR051249">
    <property type="entry name" value="NLRP_Inflammasome"/>
</dbReference>
<dbReference type="PANTHER" id="PTHR46985:SF2">
    <property type="entry name" value="APOPTOSIS-ASSOCIATED SPECK-LIKE PROTEIN CONTAINING A CARD"/>
    <property type="match status" value="1"/>
</dbReference>
<dbReference type="Pfam" id="PF23679">
    <property type="entry name" value="UPA-FIIND"/>
    <property type="match status" value="1"/>
</dbReference>
<accession>A0A4W4GVP7</accession>
<keyword evidence="9" id="KW-1185">Reference proteome</keyword>